<evidence type="ECO:0000313" key="3">
    <source>
        <dbReference type="EMBL" id="GFO57936.1"/>
    </source>
</evidence>
<dbReference type="Pfam" id="PF13717">
    <property type="entry name" value="Zn_ribbon_4"/>
    <property type="match status" value="1"/>
</dbReference>
<protein>
    <recommendedName>
        <fullName evidence="2">Zinc finger/thioredoxin putative domain-containing protein</fullName>
    </recommendedName>
</protein>
<dbReference type="AlphaFoldDB" id="A0A6V8MDA3"/>
<dbReference type="Proteomes" id="UP000556026">
    <property type="component" value="Unassembled WGS sequence"/>
</dbReference>
<name>A0A6V8MDA3_9BACT</name>
<dbReference type="NCBIfam" id="TIGR02098">
    <property type="entry name" value="MJ0042_CXXC"/>
    <property type="match status" value="1"/>
</dbReference>
<feature type="domain" description="Zinc finger/thioredoxin putative" evidence="2">
    <location>
        <begin position="1"/>
        <end position="35"/>
    </location>
</feature>
<organism evidence="3 4">
    <name type="scientific">Geomonas silvestris</name>
    <dbReference type="NCBI Taxonomy" id="2740184"/>
    <lineage>
        <taxon>Bacteria</taxon>
        <taxon>Pseudomonadati</taxon>
        <taxon>Thermodesulfobacteriota</taxon>
        <taxon>Desulfuromonadia</taxon>
        <taxon>Geobacterales</taxon>
        <taxon>Geobacteraceae</taxon>
        <taxon>Geomonas</taxon>
    </lineage>
</organism>
<reference evidence="4" key="1">
    <citation type="submission" date="2020-06" db="EMBL/GenBank/DDBJ databases">
        <title>Draft genomic sequence of Geomonas sp. Red330.</title>
        <authorList>
            <person name="Itoh H."/>
            <person name="Zhenxing X."/>
            <person name="Ushijima N."/>
            <person name="Masuda Y."/>
            <person name="Shiratori Y."/>
            <person name="Senoo K."/>
        </authorList>
    </citation>
    <scope>NUCLEOTIDE SEQUENCE [LARGE SCALE GENOMIC DNA]</scope>
    <source>
        <strain evidence="4">Red330</strain>
    </source>
</reference>
<keyword evidence="1" id="KW-0812">Transmembrane</keyword>
<evidence type="ECO:0000259" key="2">
    <source>
        <dbReference type="Pfam" id="PF13717"/>
    </source>
</evidence>
<dbReference type="InterPro" id="IPR011723">
    <property type="entry name" value="Znf/thioredoxin_put"/>
</dbReference>
<gene>
    <name evidence="3" type="ORF">GMST_02610</name>
</gene>
<feature type="transmembrane region" description="Helical" evidence="1">
    <location>
        <begin position="215"/>
        <end position="232"/>
    </location>
</feature>
<accession>A0A6V8MDA3</accession>
<comment type="caution">
    <text evidence="3">The sequence shown here is derived from an EMBL/GenBank/DDBJ whole genome shotgun (WGS) entry which is preliminary data.</text>
</comment>
<dbReference type="RefSeq" id="WP_183352792.1">
    <property type="nucleotide sequence ID" value="NZ_BLXX01000001.1"/>
</dbReference>
<feature type="transmembrane region" description="Helical" evidence="1">
    <location>
        <begin position="174"/>
        <end position="194"/>
    </location>
</feature>
<sequence length="282" mass="31250">MKIECPSCHLTGTVNEVELPPCGRRMTCPRCKHDFHVEKPAAPPAGARLMSTCPACQYSTFTDEMFAVCPKCGTTAEQHQALARKQQEREQDRRNQEALQRSYRNPDLVVAPPRDLQQPDETPRTAKPIEITAWICLAAGGALFIYAVAGIVTYYSRDWQAILSEPVLEPFSKLYVFAHLGLIPWLVLLFSLYLSAAAFQFGKLRDGSLQRLTEAAWIGIAVAATHQSVAFYDWVTISSSKPGFSYSAIGLFNALLLLALLAAPCAALLLILRSDRITREFS</sequence>
<keyword evidence="1" id="KW-0472">Membrane</keyword>
<evidence type="ECO:0000256" key="1">
    <source>
        <dbReference type="SAM" id="Phobius"/>
    </source>
</evidence>
<evidence type="ECO:0000313" key="4">
    <source>
        <dbReference type="Proteomes" id="UP000556026"/>
    </source>
</evidence>
<dbReference type="EMBL" id="BLXX01000001">
    <property type="protein sequence ID" value="GFO57936.1"/>
    <property type="molecule type" value="Genomic_DNA"/>
</dbReference>
<feature type="transmembrane region" description="Helical" evidence="1">
    <location>
        <begin position="131"/>
        <end position="154"/>
    </location>
</feature>
<feature type="transmembrane region" description="Helical" evidence="1">
    <location>
        <begin position="244"/>
        <end position="272"/>
    </location>
</feature>
<keyword evidence="4" id="KW-1185">Reference proteome</keyword>
<proteinExistence type="predicted"/>
<keyword evidence="1" id="KW-1133">Transmembrane helix</keyword>